<dbReference type="RefSeq" id="XP_040625067.1">
    <property type="nucleotide sequence ID" value="XM_040773783.1"/>
</dbReference>
<reference evidence="2 3" key="1">
    <citation type="journal article" date="2012" name="Science">
        <title>The Paleozoic origin of enzymatic lignin decomposition reconstructed from 31 fungal genomes.</title>
        <authorList>
            <person name="Floudas D."/>
            <person name="Binder M."/>
            <person name="Riley R."/>
            <person name="Barry K."/>
            <person name="Blanchette R.A."/>
            <person name="Henrissat B."/>
            <person name="Martinez A.T."/>
            <person name="Otillar R."/>
            <person name="Spatafora J.W."/>
            <person name="Yadav J.S."/>
            <person name="Aerts A."/>
            <person name="Benoit I."/>
            <person name="Boyd A."/>
            <person name="Carlson A."/>
            <person name="Copeland A."/>
            <person name="Coutinho P.M."/>
            <person name="de Vries R.P."/>
            <person name="Ferreira P."/>
            <person name="Findley K."/>
            <person name="Foster B."/>
            <person name="Gaskell J."/>
            <person name="Glotzer D."/>
            <person name="Gorecki P."/>
            <person name="Heitman J."/>
            <person name="Hesse C."/>
            <person name="Hori C."/>
            <person name="Igarashi K."/>
            <person name="Jurgens J.A."/>
            <person name="Kallen N."/>
            <person name="Kersten P."/>
            <person name="Kohler A."/>
            <person name="Kuees U."/>
            <person name="Kumar T.K.A."/>
            <person name="Kuo A."/>
            <person name="LaButti K."/>
            <person name="Larrondo L.F."/>
            <person name="Lindquist E."/>
            <person name="Ling A."/>
            <person name="Lombard V."/>
            <person name="Lucas S."/>
            <person name="Lundell T."/>
            <person name="Martin R."/>
            <person name="McLaughlin D.J."/>
            <person name="Morgenstern I."/>
            <person name="Morin E."/>
            <person name="Murat C."/>
            <person name="Nagy L.G."/>
            <person name="Nolan M."/>
            <person name="Ohm R.A."/>
            <person name="Patyshakuliyeva A."/>
            <person name="Rokas A."/>
            <person name="Ruiz-Duenas F.J."/>
            <person name="Sabat G."/>
            <person name="Salamov A."/>
            <person name="Samejima M."/>
            <person name="Schmutz J."/>
            <person name="Slot J.C."/>
            <person name="St John F."/>
            <person name="Stenlid J."/>
            <person name="Sun H."/>
            <person name="Sun S."/>
            <person name="Syed K."/>
            <person name="Tsang A."/>
            <person name="Wiebenga A."/>
            <person name="Young D."/>
            <person name="Pisabarro A."/>
            <person name="Eastwood D.C."/>
            <person name="Martin F."/>
            <person name="Cullen D."/>
            <person name="Grigoriev I.V."/>
            <person name="Hibbett D.S."/>
        </authorList>
    </citation>
    <scope>NUCLEOTIDE SEQUENCE [LARGE SCALE GENOMIC DNA]</scope>
    <source>
        <strain evidence="2 3">DJM-731 SS1</strain>
    </source>
</reference>
<feature type="compositionally biased region" description="Low complexity" evidence="1">
    <location>
        <begin position="174"/>
        <end position="193"/>
    </location>
</feature>
<dbReference type="GeneID" id="63688845"/>
<dbReference type="Proteomes" id="UP000030653">
    <property type="component" value="Unassembled WGS sequence"/>
</dbReference>
<dbReference type="HOGENOM" id="CLU_1015720_0_0_1"/>
<keyword evidence="3" id="KW-1185">Reference proteome</keyword>
<evidence type="ECO:0000313" key="3">
    <source>
        <dbReference type="Proteomes" id="UP000030653"/>
    </source>
</evidence>
<accession>M5FSK3</accession>
<organism evidence="2 3">
    <name type="scientific">Dacryopinax primogenitus (strain DJM 731)</name>
    <name type="common">Brown rot fungus</name>
    <dbReference type="NCBI Taxonomy" id="1858805"/>
    <lineage>
        <taxon>Eukaryota</taxon>
        <taxon>Fungi</taxon>
        <taxon>Dikarya</taxon>
        <taxon>Basidiomycota</taxon>
        <taxon>Agaricomycotina</taxon>
        <taxon>Dacrymycetes</taxon>
        <taxon>Dacrymycetales</taxon>
        <taxon>Dacrymycetaceae</taxon>
        <taxon>Dacryopinax</taxon>
    </lineage>
</organism>
<proteinExistence type="predicted"/>
<feature type="region of interest" description="Disordered" evidence="1">
    <location>
        <begin position="174"/>
        <end position="197"/>
    </location>
</feature>
<sequence>MPKLVKYVVATGAWMERAFEFFAAPRLRWLEMDTERCEIPSYTFDAPVYEFLEVSKPPVETFVVRHISAFVLHLLRQLPTVRQIAFLNAEADYGAAYKQVLDGMTQSIFNLEAKAPICPQLESWCTDLPLDESHLLKLLDFATARNEHGWRIERIMFKPLFHWDMKFYPPPSSTYSSPSPPSDASGSPGSDGSLQDTAYESGYRRMPTPELWLDYLGAEPVRGDRILAMEVDQFIMGDHIYDLETEHWLKDHVVRPQERFFHEHMTRRDGFIAS</sequence>
<protein>
    <submittedName>
        <fullName evidence="2">Uncharacterized protein</fullName>
    </submittedName>
</protein>
<evidence type="ECO:0000313" key="2">
    <source>
        <dbReference type="EMBL" id="EJT98169.1"/>
    </source>
</evidence>
<dbReference type="AlphaFoldDB" id="M5FSK3"/>
<gene>
    <name evidence="2" type="ORF">DACRYDRAFT_24669</name>
</gene>
<evidence type="ECO:0000256" key="1">
    <source>
        <dbReference type="SAM" id="MobiDB-lite"/>
    </source>
</evidence>
<name>M5FSK3_DACPD</name>
<dbReference type="EMBL" id="JH795874">
    <property type="protein sequence ID" value="EJT98169.1"/>
    <property type="molecule type" value="Genomic_DNA"/>
</dbReference>